<dbReference type="Proteomes" id="UP000298347">
    <property type="component" value="Unassembled WGS sequence"/>
</dbReference>
<proteinExistence type="predicted"/>
<protein>
    <submittedName>
        <fullName evidence="2">Uncharacterized protein</fullName>
    </submittedName>
</protein>
<name>A0A4Z0GIK0_9BACL</name>
<dbReference type="Pfam" id="PF13479">
    <property type="entry name" value="AAA_24"/>
    <property type="match status" value="1"/>
</dbReference>
<gene>
    <name evidence="2" type="ORF">E4665_17720</name>
</gene>
<dbReference type="AlphaFoldDB" id="A0A4Z0GIK0"/>
<sequence length="212" mass="23721">IRKFEQPDEMGAYDRYELKLGKKTSARTSALVKEWADMVLFINYKTFSVATDDKGTKHKAQGGARTVYATHKPTWDAKNRHGLPEEFPLDYAVLAPIFNKTPDAVEPTMTAAQPQAQTAEPVQETSKQEIGSSQLSFNDQLNSAIPKPLRDLMITNQVSEEEIQVIVAQKGYYPQDTPITNYDSGFVSGVLVGAWDQVFGAIQEFRKTLPFE</sequence>
<keyword evidence="3" id="KW-1185">Reference proteome</keyword>
<comment type="caution">
    <text evidence="2">The sequence shown here is derived from an EMBL/GenBank/DDBJ whole genome shotgun (WGS) entry which is preliminary data.</text>
</comment>
<organism evidence="2 3">
    <name type="scientific">Sporolactobacillus shoreae</name>
    <dbReference type="NCBI Taxonomy" id="1465501"/>
    <lineage>
        <taxon>Bacteria</taxon>
        <taxon>Bacillati</taxon>
        <taxon>Bacillota</taxon>
        <taxon>Bacilli</taxon>
        <taxon>Bacillales</taxon>
        <taxon>Sporolactobacillaceae</taxon>
        <taxon>Sporolactobacillus</taxon>
    </lineage>
</organism>
<dbReference type="RefSeq" id="WP_167815250.1">
    <property type="nucleotide sequence ID" value="NZ_SRJD01000043.1"/>
</dbReference>
<feature type="region of interest" description="Disordered" evidence="1">
    <location>
        <begin position="109"/>
        <end position="133"/>
    </location>
</feature>
<reference evidence="2 3" key="1">
    <citation type="journal article" date="2015" name="Int. J. Syst. Evol. Microbiol.">
        <title>Sporolactobacillus shoreae sp. nov. and Sporolactobacillus spathodeae sp. nov., two spore-forming lactic acid bacteria isolated from tree barks in Thailand.</title>
        <authorList>
            <person name="Thamacharoensuk T."/>
            <person name="Kitahara M."/>
            <person name="Ohkuma M."/>
            <person name="Thongchul N."/>
            <person name="Tanasupawat S."/>
        </authorList>
    </citation>
    <scope>NUCLEOTIDE SEQUENCE [LARGE SCALE GENOMIC DNA]</scope>
    <source>
        <strain evidence="2 3">BK92</strain>
    </source>
</reference>
<evidence type="ECO:0000256" key="1">
    <source>
        <dbReference type="SAM" id="MobiDB-lite"/>
    </source>
</evidence>
<dbReference type="EMBL" id="SRJD01000043">
    <property type="protein sequence ID" value="TGA95649.1"/>
    <property type="molecule type" value="Genomic_DNA"/>
</dbReference>
<evidence type="ECO:0000313" key="2">
    <source>
        <dbReference type="EMBL" id="TGA95649.1"/>
    </source>
</evidence>
<accession>A0A4Z0GIK0</accession>
<feature type="non-terminal residue" evidence="2">
    <location>
        <position position="1"/>
    </location>
</feature>
<feature type="compositionally biased region" description="Low complexity" evidence="1">
    <location>
        <begin position="109"/>
        <end position="124"/>
    </location>
</feature>
<evidence type="ECO:0000313" key="3">
    <source>
        <dbReference type="Proteomes" id="UP000298347"/>
    </source>
</evidence>